<reference evidence="2" key="1">
    <citation type="submission" date="2020-11" db="EMBL/GenBank/DDBJ databases">
        <title>Chlorella ohadii genome sequencing and assembly.</title>
        <authorList>
            <person name="Murik O."/>
            <person name="Treves H."/>
            <person name="Kedem I."/>
            <person name="Shotland Y."/>
            <person name="Kaplan A."/>
        </authorList>
    </citation>
    <scope>NUCLEOTIDE SEQUENCE</scope>
    <source>
        <strain evidence="2">1</strain>
    </source>
</reference>
<proteinExistence type="predicted"/>
<organism evidence="2 3">
    <name type="scientific">Chlorella ohadii</name>
    <dbReference type="NCBI Taxonomy" id="2649997"/>
    <lineage>
        <taxon>Eukaryota</taxon>
        <taxon>Viridiplantae</taxon>
        <taxon>Chlorophyta</taxon>
        <taxon>core chlorophytes</taxon>
        <taxon>Trebouxiophyceae</taxon>
        <taxon>Chlorellales</taxon>
        <taxon>Chlorellaceae</taxon>
        <taxon>Chlorella clade</taxon>
        <taxon>Chlorella</taxon>
    </lineage>
</organism>
<sequence>MQQMLVVARELGLLPTCSDCSAGQSQPSWVPPLACDEPSTPPSHCQAGHSTRHELEVSDTAQSSGAERSPPALGYGGESEPPRHQDQDQHRQQHRQQQHHQHAALMPHCTAAAAAAAGPCGREAWPPGVPMPVDMPQLWQPLPPPPQLGFPALLPMAAEGSGAVTPPARLAPAGVPVPPAPQRVRAAAQQQDQQPRMQQQQQQQQQQRMQQQPQLVPSQRKVHSKQQQQKPPQQSQQQQQRKRKGETKAGRPPKSSRRGAEQLGERRQETAALPSYKGLDAENIGAALLVELRRQLSAQQAADAEEWHLEQRRLLQAAQAEQRRQLELAQQAQMLQLERAQLLLRARRVTEQQQGHAPVPGGAAVLPVAPAQLLGRQLSHQLHQPAEGQQQQHGIEQLERRRSAEAEAFLRSVSLKQGQL</sequence>
<name>A0AAD5DWU7_9CHLO</name>
<feature type="compositionally biased region" description="Basic residues" evidence="1">
    <location>
        <begin position="92"/>
        <end position="102"/>
    </location>
</feature>
<keyword evidence="3" id="KW-1185">Reference proteome</keyword>
<evidence type="ECO:0000313" key="2">
    <source>
        <dbReference type="EMBL" id="KAI7843570.1"/>
    </source>
</evidence>
<accession>A0AAD5DWU7</accession>
<feature type="region of interest" description="Disordered" evidence="1">
    <location>
        <begin position="164"/>
        <end position="274"/>
    </location>
</feature>
<feature type="compositionally biased region" description="Basic and acidic residues" evidence="1">
    <location>
        <begin position="258"/>
        <end position="269"/>
    </location>
</feature>
<protein>
    <submittedName>
        <fullName evidence="2">Uncharacterized protein</fullName>
    </submittedName>
</protein>
<feature type="region of interest" description="Disordered" evidence="1">
    <location>
        <begin position="21"/>
        <end position="104"/>
    </location>
</feature>
<dbReference type="AlphaFoldDB" id="A0AAD5DWU7"/>
<feature type="compositionally biased region" description="Low complexity" evidence="1">
    <location>
        <begin position="182"/>
        <end position="239"/>
    </location>
</feature>
<evidence type="ECO:0000256" key="1">
    <source>
        <dbReference type="SAM" id="MobiDB-lite"/>
    </source>
</evidence>
<feature type="region of interest" description="Disordered" evidence="1">
    <location>
        <begin position="381"/>
        <end position="401"/>
    </location>
</feature>
<gene>
    <name evidence="2" type="ORF">COHA_002812</name>
</gene>
<feature type="compositionally biased region" description="Basic and acidic residues" evidence="1">
    <location>
        <begin position="80"/>
        <end position="91"/>
    </location>
</feature>
<dbReference type="Proteomes" id="UP001205105">
    <property type="component" value="Unassembled WGS sequence"/>
</dbReference>
<evidence type="ECO:0000313" key="3">
    <source>
        <dbReference type="Proteomes" id="UP001205105"/>
    </source>
</evidence>
<dbReference type="EMBL" id="JADXDR010000037">
    <property type="protein sequence ID" value="KAI7843570.1"/>
    <property type="molecule type" value="Genomic_DNA"/>
</dbReference>
<feature type="compositionally biased region" description="Polar residues" evidence="1">
    <location>
        <begin position="381"/>
        <end position="394"/>
    </location>
</feature>
<comment type="caution">
    <text evidence="2">The sequence shown here is derived from an EMBL/GenBank/DDBJ whole genome shotgun (WGS) entry which is preliminary data.</text>
</comment>